<dbReference type="Proteomes" id="UP000308891">
    <property type="component" value="Unassembled WGS sequence"/>
</dbReference>
<gene>
    <name evidence="2" type="ORF">E5K04_02400</name>
</gene>
<dbReference type="EMBL" id="STGJ01000001">
    <property type="protein sequence ID" value="TIC87286.1"/>
    <property type="molecule type" value="Genomic_DNA"/>
</dbReference>
<organism evidence="2 3">
    <name type="scientific">Crenobacter intestini</name>
    <dbReference type="NCBI Taxonomy" id="2563443"/>
    <lineage>
        <taxon>Bacteria</taxon>
        <taxon>Pseudomonadati</taxon>
        <taxon>Pseudomonadota</taxon>
        <taxon>Betaproteobacteria</taxon>
        <taxon>Neisseriales</taxon>
        <taxon>Neisseriaceae</taxon>
        <taxon>Crenobacter</taxon>
    </lineage>
</organism>
<evidence type="ECO:0000256" key="1">
    <source>
        <dbReference type="SAM" id="MobiDB-lite"/>
    </source>
</evidence>
<accession>A0A4T0V7L0</accession>
<reference evidence="2 3" key="1">
    <citation type="submission" date="2019-04" db="EMBL/GenBank/DDBJ databases">
        <title>Crenobacter sp. nov.</title>
        <authorList>
            <person name="Shi S."/>
        </authorList>
    </citation>
    <scope>NUCLEOTIDE SEQUENCE [LARGE SCALE GENOMIC DNA]</scope>
    <source>
        <strain evidence="2 3">GY 70310</strain>
    </source>
</reference>
<dbReference type="AlphaFoldDB" id="A0A4T0V7L0"/>
<evidence type="ECO:0000313" key="3">
    <source>
        <dbReference type="Proteomes" id="UP000308891"/>
    </source>
</evidence>
<protein>
    <submittedName>
        <fullName evidence="2">Uncharacterized protein</fullName>
    </submittedName>
</protein>
<proteinExistence type="predicted"/>
<dbReference type="RefSeq" id="WP_136551297.1">
    <property type="nucleotide sequence ID" value="NZ_STGJ01000001.1"/>
</dbReference>
<feature type="region of interest" description="Disordered" evidence="1">
    <location>
        <begin position="1"/>
        <end position="44"/>
    </location>
</feature>
<sequence length="166" mass="17489">MDKPLRVEPKSPVASLGLGTPRDVRRDHSAGLARREGAAEGEPFEETLSERQRAHARDAADGALAGALARLALLEDAVGHLDTALLGADLARCVALGQELAWMVDEWRAVAALLVQCGGWADGRTRCVRLLGRLSAARGLLGRVSGRRLDALDAQLAAAQAEAARA</sequence>
<evidence type="ECO:0000313" key="2">
    <source>
        <dbReference type="EMBL" id="TIC87286.1"/>
    </source>
</evidence>
<keyword evidence="3" id="KW-1185">Reference proteome</keyword>
<name>A0A4T0V7L0_9NEIS</name>
<comment type="caution">
    <text evidence="2">The sequence shown here is derived from an EMBL/GenBank/DDBJ whole genome shotgun (WGS) entry which is preliminary data.</text>
</comment>
<feature type="compositionally biased region" description="Basic and acidic residues" evidence="1">
    <location>
        <begin position="22"/>
        <end position="38"/>
    </location>
</feature>